<dbReference type="Pfam" id="PF00629">
    <property type="entry name" value="MAM"/>
    <property type="match status" value="1"/>
</dbReference>
<dbReference type="InterPro" id="IPR000998">
    <property type="entry name" value="MAM_dom"/>
</dbReference>
<evidence type="ECO:0000259" key="1">
    <source>
        <dbReference type="PROSITE" id="PS50060"/>
    </source>
</evidence>
<reference evidence="2 3" key="1">
    <citation type="submission" date="2018-08" db="EMBL/GenBank/DDBJ databases">
        <authorList>
            <person name="Laetsch R D."/>
            <person name="Stevens L."/>
            <person name="Kumar S."/>
            <person name="Blaxter L. M."/>
        </authorList>
    </citation>
    <scope>NUCLEOTIDE SEQUENCE [LARGE SCALE GENOMIC DNA]</scope>
</reference>
<dbReference type="SMART" id="SM00137">
    <property type="entry name" value="MAM"/>
    <property type="match status" value="1"/>
</dbReference>
<evidence type="ECO:0000313" key="3">
    <source>
        <dbReference type="Proteomes" id="UP000277928"/>
    </source>
</evidence>
<sequence length="605" mass="67861">MPQYQEELQYLDYYLGIEPDNEGHLRIEDATLKQYISNSMKLNCQFTEPCAWMNAPDDNLLDTSDFYLFAKTSAKLFPPQVQPGPSNPLKGTKFVLAGNTTTTPQSAVLISAPIACQRSSGSLTFRYWLYNDAKIEVLILKPSDRWNHLQVIIRPRAECYFIRAFNDRCKVEIPEISQPFRIGIRVHSLKDSALGSFGMLTDIEYEAEVCLEPKLSTVFGSRAVPPQLVTSLLSAAEISCTDYNSTCRWSNSLSSSAEWKLGWRRQRWNEIFGKASRPTGSFFYQYVDSATKKPYSLLRSALVPCTNTITTLTFRYWIQAGTQVQVCIVTASNVMNSCVYLKEAGMPGPISIDVDAPSEEPFRFVFELINFDNSTFGFVVIDDIQFTGLLCHEVTVPPSTTIDPLQIKKFFSLQPYSNLLTVSRSNFISTEIDNVHRVSVAVLNNSTAVLQSREVSCALNAKLFIAYFRTEKANVKVCIEKRCVSTNDSQSGAIANISEGPGLAILRSPQFKLSRPLELQIEVYQSTFGSQTFLCGDDFSSLYNCQPILGPKIESPKKEKIILPLDQDAQNFTIVAVHDKFMEFGAAKFIISNIEILDENGKLLC</sequence>
<name>A0A3P6TSJ0_LITSI</name>
<dbReference type="GO" id="GO:0016020">
    <property type="term" value="C:membrane"/>
    <property type="evidence" value="ECO:0007669"/>
    <property type="project" value="InterPro"/>
</dbReference>
<feature type="domain" description="MAM" evidence="1">
    <location>
        <begin position="238"/>
        <end position="393"/>
    </location>
</feature>
<dbReference type="AlphaFoldDB" id="A0A3P6TSJ0"/>
<dbReference type="PROSITE" id="PS50060">
    <property type="entry name" value="MAM_2"/>
    <property type="match status" value="1"/>
</dbReference>
<dbReference type="SUPFAM" id="SSF49899">
    <property type="entry name" value="Concanavalin A-like lectins/glucanases"/>
    <property type="match status" value="1"/>
</dbReference>
<dbReference type="EMBL" id="UYRX01000781">
    <property type="protein sequence ID" value="VDK86183.1"/>
    <property type="molecule type" value="Genomic_DNA"/>
</dbReference>
<dbReference type="Proteomes" id="UP000277928">
    <property type="component" value="Unassembled WGS sequence"/>
</dbReference>
<accession>A0A3P6TSJ0</accession>
<gene>
    <name evidence="2" type="ORF">NLS_LOCUS7490</name>
</gene>
<dbReference type="OMA" id="CRWSNAE"/>
<keyword evidence="3" id="KW-1185">Reference proteome</keyword>
<organism evidence="2 3">
    <name type="scientific">Litomosoides sigmodontis</name>
    <name type="common">Filarial nematode worm</name>
    <dbReference type="NCBI Taxonomy" id="42156"/>
    <lineage>
        <taxon>Eukaryota</taxon>
        <taxon>Metazoa</taxon>
        <taxon>Ecdysozoa</taxon>
        <taxon>Nematoda</taxon>
        <taxon>Chromadorea</taxon>
        <taxon>Rhabditida</taxon>
        <taxon>Spirurina</taxon>
        <taxon>Spiruromorpha</taxon>
        <taxon>Filarioidea</taxon>
        <taxon>Onchocercidae</taxon>
        <taxon>Litomosoides</taxon>
    </lineage>
</organism>
<proteinExistence type="predicted"/>
<protein>
    <recommendedName>
        <fullName evidence="1">MAM domain-containing protein</fullName>
    </recommendedName>
</protein>
<dbReference type="InterPro" id="IPR013320">
    <property type="entry name" value="ConA-like_dom_sf"/>
</dbReference>
<evidence type="ECO:0000313" key="2">
    <source>
        <dbReference type="EMBL" id="VDK86183.1"/>
    </source>
</evidence>
<dbReference type="Gene3D" id="2.60.120.200">
    <property type="match status" value="2"/>
</dbReference>
<dbReference type="OrthoDB" id="5837419at2759"/>